<comment type="caution">
    <text evidence="1">The sequence shown here is derived from an EMBL/GenBank/DDBJ whole genome shotgun (WGS) entry which is preliminary data.</text>
</comment>
<dbReference type="SUPFAM" id="SSF88723">
    <property type="entry name" value="PIN domain-like"/>
    <property type="match status" value="1"/>
</dbReference>
<evidence type="ECO:0000313" key="1">
    <source>
        <dbReference type="EMBL" id="MBB4190044.1"/>
    </source>
</evidence>
<gene>
    <name evidence="1" type="ORF">GGD53_000160</name>
</gene>
<reference evidence="1 2" key="1">
    <citation type="submission" date="2020-08" db="EMBL/GenBank/DDBJ databases">
        <title>Genomic Encyclopedia of Type Strains, Phase IV (KMG-V): Genome sequencing to study the core and pangenomes of soil and plant-associated prokaryotes.</title>
        <authorList>
            <person name="Whitman W."/>
        </authorList>
    </citation>
    <scope>NUCLEOTIDE SEQUENCE [LARGE SCALE GENOMIC DNA]</scope>
    <source>
        <strain evidence="1 2">SEMIA 4074</strain>
    </source>
</reference>
<dbReference type="InterPro" id="IPR029060">
    <property type="entry name" value="PIN-like_dom_sf"/>
</dbReference>
<dbReference type="AlphaFoldDB" id="A0A7W6MCL3"/>
<proteinExistence type="predicted"/>
<dbReference type="EMBL" id="JACIFV010000001">
    <property type="protein sequence ID" value="MBB4190044.1"/>
    <property type="molecule type" value="Genomic_DNA"/>
</dbReference>
<protein>
    <recommendedName>
        <fullName evidence="3">PIN domain-containing protein</fullName>
    </recommendedName>
</protein>
<sequence length="210" mass="23676">MAVDFILVDTSVLSEARKMIDELDENIVFFLRQIPAGALAVPIAAIFELQRGASMIAITKPAKARAYESWLDRLLETDIWLPPVDVRVRRLLAEMTVVPELSRFWLDRSKDPKLRFGCDPEIAATAIVYSIPLASTDVTDFLAINRHFPLPGLYCPIGGRWHVPPPAGWNLGESLGRHERDWRRVIGPLGQVREEQHSNFDDDTLEAPIP</sequence>
<dbReference type="RefSeq" id="WP_184452760.1">
    <property type="nucleotide sequence ID" value="NZ_JACIFV010000001.1"/>
</dbReference>
<keyword evidence="2" id="KW-1185">Reference proteome</keyword>
<name>A0A7W6MCL3_9HYPH</name>
<dbReference type="Proteomes" id="UP000524492">
    <property type="component" value="Unassembled WGS sequence"/>
</dbReference>
<dbReference type="Gene3D" id="3.40.50.1010">
    <property type="entry name" value="5'-nuclease"/>
    <property type="match status" value="1"/>
</dbReference>
<evidence type="ECO:0008006" key="3">
    <source>
        <dbReference type="Google" id="ProtNLM"/>
    </source>
</evidence>
<accession>A0A7W6MCL3</accession>
<organism evidence="1 2">
    <name type="scientific">Rhizobium aethiopicum</name>
    <dbReference type="NCBI Taxonomy" id="1138170"/>
    <lineage>
        <taxon>Bacteria</taxon>
        <taxon>Pseudomonadati</taxon>
        <taxon>Pseudomonadota</taxon>
        <taxon>Alphaproteobacteria</taxon>
        <taxon>Hyphomicrobiales</taxon>
        <taxon>Rhizobiaceae</taxon>
        <taxon>Rhizobium/Agrobacterium group</taxon>
        <taxon>Rhizobium</taxon>
    </lineage>
</organism>
<evidence type="ECO:0000313" key="2">
    <source>
        <dbReference type="Proteomes" id="UP000524492"/>
    </source>
</evidence>